<keyword evidence="2" id="KW-1185">Reference proteome</keyword>
<evidence type="ECO:0000313" key="2">
    <source>
        <dbReference type="Proteomes" id="UP000182761"/>
    </source>
</evidence>
<proteinExistence type="predicted"/>
<sequence length="256" mass="26120">SVDPLFEKTMTPYQYTYQNPLKYTDPTGMKGEGVDPPPSKTWEELVTKFNNTLKGVDIGTKQRFQLEPARGDTKTGLRDTQAGRVSNKTGKPVGEWVIRADQAHKGAPDPHFNINPKATGVVDPHTPIPGGTKTLKILENSGKTLDVIGKVAKPVAIGIDVVRIGNAIHEDGGTIGKNTIVTSSSVAGGWAGAYAGATIGSQGGAYLGGSIGLFFGGVGAAPGAAIGGGIGGIGGGIAGAFGGSWLAEEGAKQAVK</sequence>
<dbReference type="AlphaFoldDB" id="A0A0X3AT59"/>
<evidence type="ECO:0000313" key="1">
    <source>
        <dbReference type="EMBL" id="CVK17267.1"/>
    </source>
</evidence>
<protein>
    <recommendedName>
        <fullName evidence="3">RHS repeat-associated core domain-containing protein</fullName>
    </recommendedName>
</protein>
<accession>A0A0X3AT59</accession>
<dbReference type="EMBL" id="FCOR01000038">
    <property type="protein sequence ID" value="CVK17267.1"/>
    <property type="molecule type" value="Genomic_DNA"/>
</dbReference>
<reference evidence="1 2" key="1">
    <citation type="submission" date="2016-01" db="EMBL/GenBank/DDBJ databases">
        <authorList>
            <person name="McClelland M."/>
            <person name="Jain A."/>
            <person name="Saraogi P."/>
            <person name="Mendelson R."/>
            <person name="Westerman R."/>
            <person name="SanMiguel P."/>
            <person name="Csonka L."/>
        </authorList>
    </citation>
    <scope>NUCLEOTIDE SEQUENCE [LARGE SCALE GENOMIC DNA]</scope>
    <source>
        <strain evidence="1 2">R-53146</strain>
    </source>
</reference>
<evidence type="ECO:0008006" key="3">
    <source>
        <dbReference type="Google" id="ProtNLM"/>
    </source>
</evidence>
<dbReference type="Proteomes" id="UP000182761">
    <property type="component" value="Unassembled WGS sequence"/>
</dbReference>
<name>A0A0X3AT59_9FLAO</name>
<gene>
    <name evidence="1" type="ORF">Ga0061079_1382</name>
</gene>
<organism evidence="1 2">
    <name type="scientific">Apibacter mensalis</name>
    <dbReference type="NCBI Taxonomy" id="1586267"/>
    <lineage>
        <taxon>Bacteria</taxon>
        <taxon>Pseudomonadati</taxon>
        <taxon>Bacteroidota</taxon>
        <taxon>Flavobacteriia</taxon>
        <taxon>Flavobacteriales</taxon>
        <taxon>Weeksellaceae</taxon>
        <taxon>Apibacter</taxon>
    </lineage>
</organism>
<feature type="non-terminal residue" evidence="1">
    <location>
        <position position="1"/>
    </location>
</feature>